<feature type="region of interest" description="Disordered" evidence="1">
    <location>
        <begin position="1"/>
        <end position="37"/>
    </location>
</feature>
<dbReference type="InterPro" id="IPR046460">
    <property type="entry name" value="UNC80_C"/>
</dbReference>
<feature type="region of interest" description="Disordered" evidence="1">
    <location>
        <begin position="1402"/>
        <end position="1426"/>
    </location>
</feature>
<feature type="compositionally biased region" description="Polar residues" evidence="1">
    <location>
        <begin position="317"/>
        <end position="333"/>
    </location>
</feature>
<organism evidence="4 5">
    <name type="scientific">Geodia barretti</name>
    <name type="common">Barrett's horny sponge</name>
    <dbReference type="NCBI Taxonomy" id="519541"/>
    <lineage>
        <taxon>Eukaryota</taxon>
        <taxon>Metazoa</taxon>
        <taxon>Porifera</taxon>
        <taxon>Demospongiae</taxon>
        <taxon>Heteroscleromorpha</taxon>
        <taxon>Tetractinellida</taxon>
        <taxon>Astrophorina</taxon>
        <taxon>Geodiidae</taxon>
        <taxon>Geodia</taxon>
    </lineage>
</organism>
<feature type="region of interest" description="Disordered" evidence="1">
    <location>
        <begin position="774"/>
        <end position="816"/>
    </location>
</feature>
<comment type="caution">
    <text evidence="4">The sequence shown here is derived from an EMBL/GenBank/DDBJ whole genome shotgun (WGS) entry which is preliminary data.</text>
</comment>
<evidence type="ECO:0000313" key="4">
    <source>
        <dbReference type="EMBL" id="CAI8056088.1"/>
    </source>
</evidence>
<dbReference type="Pfam" id="PF19424">
    <property type="entry name" value="UNC80"/>
    <property type="match status" value="2"/>
</dbReference>
<feature type="compositionally biased region" description="Basic and acidic residues" evidence="1">
    <location>
        <begin position="1191"/>
        <end position="1201"/>
    </location>
</feature>
<dbReference type="InterPro" id="IPR045852">
    <property type="entry name" value="UNC80_central"/>
</dbReference>
<feature type="compositionally biased region" description="Basic and acidic residues" evidence="1">
    <location>
        <begin position="422"/>
        <end position="437"/>
    </location>
</feature>
<feature type="compositionally biased region" description="Acidic residues" evidence="1">
    <location>
        <begin position="438"/>
        <end position="456"/>
    </location>
</feature>
<name>A0AA35TY56_GEOBA</name>
<dbReference type="PANTHER" id="PTHR31781">
    <property type="entry name" value="UNC80"/>
    <property type="match status" value="1"/>
</dbReference>
<proteinExistence type="predicted"/>
<accession>A0AA35TY56</accession>
<feature type="region of interest" description="Disordered" evidence="1">
    <location>
        <begin position="1227"/>
        <end position="1264"/>
    </location>
</feature>
<feature type="compositionally biased region" description="Polar residues" evidence="1">
    <location>
        <begin position="341"/>
        <end position="361"/>
    </location>
</feature>
<feature type="domain" description="Protein UNC80 C-terminal" evidence="3">
    <location>
        <begin position="1763"/>
        <end position="2328"/>
    </location>
</feature>
<feature type="domain" description="Protein UNC80 central region" evidence="2">
    <location>
        <begin position="867"/>
        <end position="1191"/>
    </location>
</feature>
<evidence type="ECO:0000313" key="5">
    <source>
        <dbReference type="Proteomes" id="UP001174909"/>
    </source>
</evidence>
<dbReference type="GO" id="GO:0055080">
    <property type="term" value="P:monoatomic cation homeostasis"/>
    <property type="evidence" value="ECO:0007669"/>
    <property type="project" value="TreeGrafter"/>
</dbReference>
<keyword evidence="5" id="KW-1185">Reference proteome</keyword>
<dbReference type="EMBL" id="CASHTH010004322">
    <property type="protein sequence ID" value="CAI8056088.1"/>
    <property type="molecule type" value="Genomic_DNA"/>
</dbReference>
<feature type="compositionally biased region" description="Polar residues" evidence="1">
    <location>
        <begin position="1"/>
        <end position="20"/>
    </location>
</feature>
<feature type="region of interest" description="Disordered" evidence="1">
    <location>
        <begin position="975"/>
        <end position="1009"/>
    </location>
</feature>
<dbReference type="PANTHER" id="PTHR31781:SF1">
    <property type="entry name" value="PROTEIN UNC-80 HOMOLOG"/>
    <property type="match status" value="1"/>
</dbReference>
<feature type="region of interest" description="Disordered" evidence="1">
    <location>
        <begin position="1101"/>
        <end position="1210"/>
    </location>
</feature>
<protein>
    <submittedName>
        <fullName evidence="4">Protein unc-80 homolog</fullName>
    </submittedName>
</protein>
<feature type="compositionally biased region" description="Polar residues" evidence="1">
    <location>
        <begin position="1157"/>
        <end position="1173"/>
    </location>
</feature>
<evidence type="ECO:0000259" key="3">
    <source>
        <dbReference type="Pfam" id="PF20262"/>
    </source>
</evidence>
<dbReference type="Proteomes" id="UP001174909">
    <property type="component" value="Unassembled WGS sequence"/>
</dbReference>
<dbReference type="GO" id="GO:0005261">
    <property type="term" value="F:monoatomic cation channel activity"/>
    <property type="evidence" value="ECO:0007669"/>
    <property type="project" value="TreeGrafter"/>
</dbReference>
<evidence type="ECO:0000259" key="2">
    <source>
        <dbReference type="Pfam" id="PF19424"/>
    </source>
</evidence>
<dbReference type="Pfam" id="PF20262">
    <property type="entry name" value="UNC80_C"/>
    <property type="match status" value="1"/>
</dbReference>
<feature type="region of interest" description="Disordered" evidence="1">
    <location>
        <begin position="279"/>
        <end position="467"/>
    </location>
</feature>
<gene>
    <name evidence="4" type="ORF">GBAR_LOCUS30554</name>
</gene>
<evidence type="ECO:0000256" key="1">
    <source>
        <dbReference type="SAM" id="MobiDB-lite"/>
    </source>
</evidence>
<feature type="compositionally biased region" description="Low complexity" evidence="1">
    <location>
        <begin position="21"/>
        <end position="35"/>
    </location>
</feature>
<feature type="compositionally biased region" description="Basic and acidic residues" evidence="1">
    <location>
        <begin position="1000"/>
        <end position="1009"/>
    </location>
</feature>
<feature type="region of interest" description="Disordered" evidence="1">
    <location>
        <begin position="1287"/>
        <end position="1309"/>
    </location>
</feature>
<reference evidence="4" key="1">
    <citation type="submission" date="2023-03" db="EMBL/GenBank/DDBJ databases">
        <authorList>
            <person name="Steffen K."/>
            <person name="Cardenas P."/>
        </authorList>
    </citation>
    <scope>NUCLEOTIDE SEQUENCE</scope>
</reference>
<sequence>MATAQPSTILPASEQPRNATLSHTSPTSSPRLSSRGVPRMLPRIIGRRMVASHVGETSTSSTPYYHSFKEGHWLGQLLVELTTKDSEIANLLRLNQGQHISKVLLQQLEKKQELINSYREFLESLVSLVAQSVFLKNPGLVTNRHDPHGIMQDLSTKKCPNLNIFCRLVIEPSLTASPKPDTVTSQRYNGVPVNQLARFCDVAVLKFLDGVTEQTKPQAAQWAIDYISSLLNSLLSSIASHSSTGWYGAPSTRQKKTVSVNIPPSFLLATPPTVVVVASPPPLDPETGQVRGGSAAFHFPPQSHRSPEEDSRLSPHASGSDSHLSESGDSLGSTVDRKSSPTDMTISPTWSNSSSPMLSPQHTRRGFGDSLSEGGEQGLLGSGFRPRSPRLADLKLSQHPSIPEEEEEDGGKATGTSGSVRVETEPEESQRDDGSGDKEEECEDEKEGADGGEDEEDKVRSKPTAAAKTVPDVDIKAELQLYINAEGRISLIAILQAIARLPQSDVIWTERFGMNCFQLIQHCMDLGLAQSSKLGKSSSSMKRQRFQKQENTAFLAHGSEQPCQVHGRYVVHYAVRALIQCATNLLIGCSHDTQQTCWLAYKRVGSQNNLIHPRLLRQLNRIHCHSPQEFQRAMLHFSSTAPLRKILHFLHVVLEYCQMTSAEKVDSLLLLVVSSVFRALVDRLAQLDLSKPSLQESLVSDVCLFIQYAQALFNFHPQLSSYRHFHMYIHRVALSVILPQQEPKSEPSSDSIFQPFPAILEEDDLQLRDALASSATPESHGLPERGSKVTQSLPRKLKQKTSEEKSRPRSSIQSDHIVVTKSPKAQRRNLFTKQHSIHEREDSSLTLQDVGGFEVSGGMEEWRRLKLKVLRQRIQRLVVLMDLSEPGTVPDPGMLASLIDLSDGALVVARAMVILECALFVRKIRRKDGSSSSHWLRNRQEGHHRIAINFKRWAVAIGEKLRIIELRERDKIQQLQRRAGGRSQSIVLPEEPVLPDSPAEPDKQDDKGNRKFQTVSFSIKMCTCVLLYEITHYLRDNVTTGSALLGTPRVSITNIDSGRRPSLISTTSTDTEAVVTPGATGHDSKMLGMTRHRLTPDIRSSSLEGETVHGIHSPSLSGASFEGEQPPESPRKRVSVYLRVNSATEQRDQQRGRVNSGLKQTINITSTGDASPKQQKRRSSVSVSVGRRHVSFYEKRPDESPVKTSRTSAVTVSHLRPVPGRATVKASLSFQETPPPESLGLSDSFRRPKLQSQGSTASQKNYNLGSQIQSGISRLARRAFRGRIQRKTAVGARKSSLAGSSPTLVQRKRPQRLSTAGFALGMEDDRQHFPWLEIVEHLVVVDALNPDSHARHSQACAELVTALNHVYGIKEGGKEEARGPSLSSLFSGVLDPFIQVREQGLDNSRGTNLRRTGKHKPPRSVSTSVFSSQSTAASSVVSSQSMASLDFSLIKRGLFLSHSLGQYTAIELFLEQDTERPETKMDAGFSRARRSYMQQSFAGLMHAPLSLLVYTAPLLSSSSFSSLKDMAWGMILDRNQELAQAAGMFFLLAAAREGENAMKEFFGNKVETESLEKQREAVMRFMVLWKVRYKVWPAIGERGQKRFNSERAAEERQDQQTIGYSLPTNLLGSAGREVPVPPWKALSLCIHDDCQANPDKCYRATRLAPLKHCKEVSEAVKGFTISGISMALEADAKPTSVFAGVGSEDNAGNININQWEAVEPTLFPPSLLPLISFVISSLTPLHSGHSSTKSHTSLSFPLSLNRSELASQAIKQCMIEDPRLLFRPLLNRFNRLYQEISDRANRYSQVAFIKSLKEILHPLHVILQSFPSLPPKAAHFLFNSFIGIITRHTDQPCTFSTEIIQSVLLLLTMVIPSVKGLDLKALKSMLKKESCYTTILTTARIRGTEKINIIDETVGSSTSRSFLHDQSVDADDTFGQVIAQFKGTQLSYELLQSLYLVDQSKDLPVLSMLVVKDHYSMLSDKQYPTFVLRDTQRGSGREVWSWGDQMDQLFVHKMSEVLRVLMIFKLLQTGPEVERGSADIYNKFAQPNYRFLHQELVALNSFPRQALTSILYEAGPASLSHHHLRSSDSMLMGTWVKFVLGLFVQAKPDYDWENSLGLFLNVVNGALLLYSEDLSILRQALAALIVVVSKFVNVFQRRGYEMVTPTLIQVYASHMSNKLIANALKFVWGQFYMLNLDSNVFVMQAIAATATLLSEESNNARAAFQLLQSLDSENPPQDDLHIMSDCPMEQRMLNIHWQPLTLQTTFYLCITVASWNPEAVRGMQVLVFMDHLVPMFLSAISLPRTSTFVLESMKSLVKGCDAITKPQSWKGEFLSSRRDTQRTDTQHNLDLRDTLPQQPQPSLFTAAPVERKTSRVAKLYRRIVNPSKTEEVSEGSAFFLQINLDKAISSLKPMGHLEYVGGFK</sequence>
<feature type="compositionally biased region" description="Polar residues" evidence="1">
    <location>
        <begin position="1250"/>
        <end position="1264"/>
    </location>
</feature>
<dbReference type="GO" id="GO:0034703">
    <property type="term" value="C:cation channel complex"/>
    <property type="evidence" value="ECO:0007669"/>
    <property type="project" value="TreeGrafter"/>
</dbReference>
<feature type="domain" description="Protein UNC80 central region" evidence="2">
    <location>
        <begin position="1344"/>
        <end position="1641"/>
    </location>
</feature>